<keyword evidence="7" id="KW-1133">Transmembrane helix</keyword>
<dbReference type="PANTHER" id="PTHR30176">
    <property type="entry name" value="FERREDOXIN-TYPE PROTEIN NAPH"/>
    <property type="match status" value="1"/>
</dbReference>
<sequence>MERLRRKSQYIFALLANAYWLFPWRSPIYQGPLKKLCFPGLNCHSCPAATTSCPLGALQNLLATLRPGLQMGQLHIGAYVLGSLGLIGSVAGRMPCGWICPFGLLQKWLFLLPVPKLSFWRPLGKGPYLFLIVFVVLLPLLVVDPLGYGSVWFCKYVCPAGTLEAGIPLLCLDQGLRHAAGWLFAYKFILLILLLIWCTLTSRPFCRAICPLGAIYGLFNRVSWLRLRFHPDRCVQCEACLTICPTDVSFYNGLDDLNSAACIRCLRCLSICPSNAVSLEFGPVREDISKAVNTLES</sequence>
<organism evidence="9">
    <name type="scientific">Candidatus Methanogaster sp. ANME-2c ERB4</name>
    <dbReference type="NCBI Taxonomy" id="2759911"/>
    <lineage>
        <taxon>Archaea</taxon>
        <taxon>Methanobacteriati</taxon>
        <taxon>Methanobacteriota</taxon>
        <taxon>Stenosarchaea group</taxon>
        <taxon>Methanomicrobia</taxon>
        <taxon>Methanosarcinales</taxon>
        <taxon>ANME-2 cluster</taxon>
        <taxon>Candidatus Methanogasteraceae</taxon>
        <taxon>Candidatus Methanogaster</taxon>
    </lineage>
</organism>
<evidence type="ECO:0000259" key="8">
    <source>
        <dbReference type="PROSITE" id="PS51379"/>
    </source>
</evidence>
<proteinExistence type="predicted"/>
<dbReference type="AlphaFoldDB" id="A0A7G9Y2X3"/>
<dbReference type="SUPFAM" id="SSF54862">
    <property type="entry name" value="4Fe-4S ferredoxins"/>
    <property type="match status" value="1"/>
</dbReference>
<dbReference type="GO" id="GO:0046872">
    <property type="term" value="F:metal ion binding"/>
    <property type="evidence" value="ECO:0007669"/>
    <property type="project" value="UniProtKB-KW"/>
</dbReference>
<evidence type="ECO:0000256" key="7">
    <source>
        <dbReference type="SAM" id="Phobius"/>
    </source>
</evidence>
<dbReference type="InterPro" id="IPR051684">
    <property type="entry name" value="Electron_Trans/Redox"/>
</dbReference>
<dbReference type="Pfam" id="PF12801">
    <property type="entry name" value="Fer4_5"/>
    <property type="match status" value="3"/>
</dbReference>
<feature type="transmembrane region" description="Helical" evidence="7">
    <location>
        <begin position="126"/>
        <end position="143"/>
    </location>
</feature>
<feature type="domain" description="4Fe-4S ferredoxin-type" evidence="8">
    <location>
        <begin position="257"/>
        <end position="282"/>
    </location>
</feature>
<dbReference type="InterPro" id="IPR017900">
    <property type="entry name" value="4Fe4S_Fe_S_CS"/>
</dbReference>
<keyword evidence="7" id="KW-0812">Transmembrane</keyword>
<dbReference type="Pfam" id="PF13237">
    <property type="entry name" value="Fer4_10"/>
    <property type="match status" value="1"/>
</dbReference>
<keyword evidence="1" id="KW-0813">Transport</keyword>
<dbReference type="GO" id="GO:0016491">
    <property type="term" value="F:oxidoreductase activity"/>
    <property type="evidence" value="ECO:0007669"/>
    <property type="project" value="UniProtKB-ARBA"/>
</dbReference>
<protein>
    <recommendedName>
        <fullName evidence="8">4Fe-4S ferredoxin-type domain-containing protein</fullName>
    </recommendedName>
</protein>
<keyword evidence="6" id="KW-0411">Iron-sulfur</keyword>
<evidence type="ECO:0000256" key="1">
    <source>
        <dbReference type="ARBA" id="ARBA00022448"/>
    </source>
</evidence>
<evidence type="ECO:0000256" key="5">
    <source>
        <dbReference type="ARBA" id="ARBA00023004"/>
    </source>
</evidence>
<evidence type="ECO:0000256" key="2">
    <source>
        <dbReference type="ARBA" id="ARBA00022485"/>
    </source>
</evidence>
<dbReference type="GO" id="GO:0005886">
    <property type="term" value="C:plasma membrane"/>
    <property type="evidence" value="ECO:0007669"/>
    <property type="project" value="TreeGrafter"/>
</dbReference>
<feature type="domain" description="4Fe-4S ferredoxin-type" evidence="8">
    <location>
        <begin position="225"/>
        <end position="254"/>
    </location>
</feature>
<dbReference type="PROSITE" id="PS00198">
    <property type="entry name" value="4FE4S_FER_1"/>
    <property type="match status" value="2"/>
</dbReference>
<evidence type="ECO:0000256" key="3">
    <source>
        <dbReference type="ARBA" id="ARBA00022723"/>
    </source>
</evidence>
<keyword evidence="4" id="KW-0249">Electron transport</keyword>
<dbReference type="GO" id="GO:0051539">
    <property type="term" value="F:4 iron, 4 sulfur cluster binding"/>
    <property type="evidence" value="ECO:0007669"/>
    <property type="project" value="UniProtKB-KW"/>
</dbReference>
<evidence type="ECO:0000313" key="9">
    <source>
        <dbReference type="EMBL" id="QNO42357.1"/>
    </source>
</evidence>
<dbReference type="InterPro" id="IPR017896">
    <property type="entry name" value="4Fe4S_Fe-S-bd"/>
</dbReference>
<name>A0A7G9Y2X3_9EURY</name>
<keyword evidence="7" id="KW-0472">Membrane</keyword>
<keyword evidence="3" id="KW-0479">Metal-binding</keyword>
<gene>
    <name evidence="9" type="ORF">FFGIDPFI_00002</name>
</gene>
<keyword evidence="2" id="KW-0004">4Fe-4S</keyword>
<dbReference type="EMBL" id="MT630733">
    <property type="protein sequence ID" value="QNO42357.1"/>
    <property type="molecule type" value="Genomic_DNA"/>
</dbReference>
<feature type="transmembrane region" description="Helical" evidence="7">
    <location>
        <begin position="179"/>
        <end position="200"/>
    </location>
</feature>
<evidence type="ECO:0000256" key="6">
    <source>
        <dbReference type="ARBA" id="ARBA00023014"/>
    </source>
</evidence>
<accession>A0A7G9Y2X3</accession>
<dbReference type="PROSITE" id="PS51379">
    <property type="entry name" value="4FE4S_FER_2"/>
    <property type="match status" value="2"/>
</dbReference>
<dbReference type="PANTHER" id="PTHR30176:SF3">
    <property type="entry name" value="FERREDOXIN-TYPE PROTEIN NAPH"/>
    <property type="match status" value="1"/>
</dbReference>
<dbReference type="Gene3D" id="3.30.70.20">
    <property type="match status" value="1"/>
</dbReference>
<reference evidence="9" key="1">
    <citation type="submission" date="2020-06" db="EMBL/GenBank/DDBJ databases">
        <title>Unique genomic features of the anaerobic methanotrophic archaea.</title>
        <authorList>
            <person name="Chadwick G.L."/>
            <person name="Skennerton C.T."/>
            <person name="Laso-Perez R."/>
            <person name="Leu A.O."/>
            <person name="Speth D.R."/>
            <person name="Yu H."/>
            <person name="Morgan-Lang C."/>
            <person name="Hatzenpichler R."/>
            <person name="Goudeau D."/>
            <person name="Malmstrom R."/>
            <person name="Brazelton W.J."/>
            <person name="Woyke T."/>
            <person name="Hallam S.J."/>
            <person name="Tyson G.W."/>
            <person name="Wegener G."/>
            <person name="Boetius A."/>
            <person name="Orphan V."/>
        </authorList>
    </citation>
    <scope>NUCLEOTIDE SEQUENCE</scope>
</reference>
<keyword evidence="5" id="KW-0408">Iron</keyword>
<evidence type="ECO:0000256" key="4">
    <source>
        <dbReference type="ARBA" id="ARBA00022982"/>
    </source>
</evidence>